<dbReference type="Proteomes" id="UP001055093">
    <property type="component" value="Unassembled WGS sequence"/>
</dbReference>
<protein>
    <recommendedName>
        <fullName evidence="4">Cellulose biosynthesis protein BcsS</fullName>
    </recommendedName>
</protein>
<proteinExistence type="predicted"/>
<reference evidence="2" key="1">
    <citation type="journal article" date="2021" name="Front. Microbiol.">
        <title>Comprehensive Comparative Genomics and Phenotyping of Methylobacterium Species.</title>
        <authorList>
            <person name="Alessa O."/>
            <person name="Ogura Y."/>
            <person name="Fujitani Y."/>
            <person name="Takami H."/>
            <person name="Hayashi T."/>
            <person name="Sahin N."/>
            <person name="Tani A."/>
        </authorList>
    </citation>
    <scope>NUCLEOTIDE SEQUENCE</scope>
    <source>
        <strain evidence="2">DSM 14458</strain>
    </source>
</reference>
<name>A0ABQ4UYC5_9HYPH</name>
<evidence type="ECO:0000313" key="2">
    <source>
        <dbReference type="EMBL" id="GJE77336.1"/>
    </source>
</evidence>
<evidence type="ECO:0000313" key="3">
    <source>
        <dbReference type="Proteomes" id="UP001055093"/>
    </source>
</evidence>
<evidence type="ECO:0008006" key="4">
    <source>
        <dbReference type="Google" id="ProtNLM"/>
    </source>
</evidence>
<reference evidence="2" key="2">
    <citation type="submission" date="2021-08" db="EMBL/GenBank/DDBJ databases">
        <authorList>
            <person name="Tani A."/>
            <person name="Ola A."/>
            <person name="Ogura Y."/>
            <person name="Katsura K."/>
            <person name="Hayashi T."/>
        </authorList>
    </citation>
    <scope>NUCLEOTIDE SEQUENCE</scope>
    <source>
        <strain evidence="2">DSM 14458</strain>
    </source>
</reference>
<comment type="caution">
    <text evidence="2">The sequence shown here is derived from an EMBL/GenBank/DDBJ whole genome shotgun (WGS) entry which is preliminary data.</text>
</comment>
<gene>
    <name evidence="2" type="ORF">BGCPKDLD_3939</name>
</gene>
<evidence type="ECO:0000256" key="1">
    <source>
        <dbReference type="SAM" id="SignalP"/>
    </source>
</evidence>
<dbReference type="Pfam" id="PF17036">
    <property type="entry name" value="CBP_BcsS"/>
    <property type="match status" value="1"/>
</dbReference>
<keyword evidence="1" id="KW-0732">Signal</keyword>
<organism evidence="2 3">
    <name type="scientific">Methylorubrum suomiense</name>
    <dbReference type="NCBI Taxonomy" id="144191"/>
    <lineage>
        <taxon>Bacteria</taxon>
        <taxon>Pseudomonadati</taxon>
        <taxon>Pseudomonadota</taxon>
        <taxon>Alphaproteobacteria</taxon>
        <taxon>Hyphomicrobiales</taxon>
        <taxon>Methylobacteriaceae</taxon>
        <taxon>Methylorubrum</taxon>
    </lineage>
</organism>
<dbReference type="InterPro" id="IPR031485">
    <property type="entry name" value="CBP_BcsS"/>
</dbReference>
<feature type="chain" id="PRO_5046932130" description="Cellulose biosynthesis protein BcsS" evidence="1">
    <location>
        <begin position="39"/>
        <end position="252"/>
    </location>
</feature>
<feature type="signal peptide" evidence="1">
    <location>
        <begin position="1"/>
        <end position="38"/>
    </location>
</feature>
<keyword evidence="3" id="KW-1185">Reference proteome</keyword>
<sequence length="252" mass="26888">MATVRRDEVRLKRRLRMRLAPLRASIAMATLTWSAALADDTTRHTVLFNSLEAGHSAFSTSGVKLAVDRFDRDGFVALVSIGTGGRLEGGGRLPVLARASALGAALGGYQFVRRWGVATLLAGPELSFEVLAGLDGTQPLPLRKGLRLHGEIWARPTEATLATASVIVGSARGAAWARLSWGLSLFGAYFGPEVIGAIDRTGYRKWGLGLHATDLALGPSRFRLSAGCQFEGSAQEPLRPGPYVALAIWNPL</sequence>
<accession>A0ABQ4UYC5</accession>
<dbReference type="EMBL" id="BPRE01000014">
    <property type="protein sequence ID" value="GJE77336.1"/>
    <property type="molecule type" value="Genomic_DNA"/>
</dbReference>